<keyword evidence="1" id="KW-0175">Coiled coil</keyword>
<dbReference type="PANTHER" id="PTHR11505">
    <property type="entry name" value="L1 TRANSPOSABLE ELEMENT-RELATED"/>
    <property type="match status" value="1"/>
</dbReference>
<feature type="compositionally biased region" description="Polar residues" evidence="2">
    <location>
        <begin position="310"/>
        <end position="319"/>
    </location>
</feature>
<evidence type="ECO:0000313" key="3">
    <source>
        <dbReference type="EMBL" id="GFS12780.1"/>
    </source>
</evidence>
<feature type="compositionally biased region" description="Polar residues" evidence="2">
    <location>
        <begin position="367"/>
        <end position="378"/>
    </location>
</feature>
<feature type="region of interest" description="Disordered" evidence="2">
    <location>
        <begin position="308"/>
        <end position="399"/>
    </location>
</feature>
<organism evidence="3 4">
    <name type="scientific">Elysia marginata</name>
    <dbReference type="NCBI Taxonomy" id="1093978"/>
    <lineage>
        <taxon>Eukaryota</taxon>
        <taxon>Metazoa</taxon>
        <taxon>Spiralia</taxon>
        <taxon>Lophotrochozoa</taxon>
        <taxon>Mollusca</taxon>
        <taxon>Gastropoda</taxon>
        <taxon>Heterobranchia</taxon>
        <taxon>Euthyneura</taxon>
        <taxon>Panpulmonata</taxon>
        <taxon>Sacoglossa</taxon>
        <taxon>Placobranchoidea</taxon>
        <taxon>Plakobranchidae</taxon>
        <taxon>Elysia</taxon>
    </lineage>
</organism>
<comment type="caution">
    <text evidence="3">The sequence shown here is derived from an EMBL/GenBank/DDBJ whole genome shotgun (WGS) entry which is preliminary data.</text>
</comment>
<feature type="coiled-coil region" evidence="1">
    <location>
        <begin position="125"/>
        <end position="173"/>
    </location>
</feature>
<dbReference type="Gene3D" id="3.30.70.1820">
    <property type="entry name" value="L1 transposable element, RRM domain"/>
    <property type="match status" value="1"/>
</dbReference>
<feature type="compositionally biased region" description="Polar residues" evidence="2">
    <location>
        <begin position="389"/>
        <end position="399"/>
    </location>
</feature>
<evidence type="ECO:0000256" key="1">
    <source>
        <dbReference type="SAM" id="Coils"/>
    </source>
</evidence>
<feature type="compositionally biased region" description="Polar residues" evidence="2">
    <location>
        <begin position="345"/>
        <end position="360"/>
    </location>
</feature>
<proteinExistence type="predicted"/>
<reference evidence="3 4" key="1">
    <citation type="journal article" date="2021" name="Elife">
        <title>Chloroplast acquisition without the gene transfer in kleptoplastic sea slugs, Plakobranchus ocellatus.</title>
        <authorList>
            <person name="Maeda T."/>
            <person name="Takahashi S."/>
            <person name="Yoshida T."/>
            <person name="Shimamura S."/>
            <person name="Takaki Y."/>
            <person name="Nagai Y."/>
            <person name="Toyoda A."/>
            <person name="Suzuki Y."/>
            <person name="Arimoto A."/>
            <person name="Ishii H."/>
            <person name="Satoh N."/>
            <person name="Nishiyama T."/>
            <person name="Hasebe M."/>
            <person name="Maruyama T."/>
            <person name="Minagawa J."/>
            <person name="Obokata J."/>
            <person name="Shigenobu S."/>
        </authorList>
    </citation>
    <scope>NUCLEOTIDE SEQUENCE [LARGE SCALE GENOMIC DNA]</scope>
</reference>
<sequence length="399" mass="45558">MIGIEQWCVAIGTFCPRSRSPAVKITKLCFPTVFMGRSLKLVVLFSLLLQCGDIESNPGPASSKGRTKQTTLQLNRSTQEIEQPDSPHPIQDLTNAIRSLTSRFDTFDSIINSMEQNIQSIAETTTILKTKVENLTVENQKLKEEKANDKKTLEQLEHKIDDLESRQKRKNLIFHGIQQTDSRETWEECEKKIKKAIAEKLEISEEIKIDRAHRLFSRSSPRPIVVCFTEFKQRESVLRARGNLSGTGVSVQEDYTPCVRAIRKELAPHLTRLRNEGKKAKMVYDHINVEGERFDIVHKNELIPARYRNNRLQHSSDAGETNARPNRLADNNRRQQNRNARESSVRPNSPADNNLRQQNLDAGETSVRPNSPAYNNRRQQNRDAGVTSVRPNSPDNSDR</sequence>
<keyword evidence="4" id="KW-1185">Reference proteome</keyword>
<dbReference type="AlphaFoldDB" id="A0AAV4IRM0"/>
<dbReference type="EMBL" id="BMAT01009740">
    <property type="protein sequence ID" value="GFS12780.1"/>
    <property type="molecule type" value="Genomic_DNA"/>
</dbReference>
<dbReference type="Proteomes" id="UP000762676">
    <property type="component" value="Unassembled WGS sequence"/>
</dbReference>
<dbReference type="InterPro" id="IPR004244">
    <property type="entry name" value="Transposase_22"/>
</dbReference>
<evidence type="ECO:0000256" key="2">
    <source>
        <dbReference type="SAM" id="MobiDB-lite"/>
    </source>
</evidence>
<name>A0AAV4IRM0_9GAST</name>
<accession>A0AAV4IRM0</accession>
<protein>
    <submittedName>
        <fullName evidence="3">SH3 domain protein</fullName>
    </submittedName>
</protein>
<evidence type="ECO:0000313" key="4">
    <source>
        <dbReference type="Proteomes" id="UP000762676"/>
    </source>
</evidence>
<gene>
    <name evidence="3" type="ORF">ElyMa_004867400</name>
</gene>